<dbReference type="GO" id="GO:0080120">
    <property type="term" value="P:CAAX-box protein maturation"/>
    <property type="evidence" value="ECO:0007669"/>
    <property type="project" value="UniProtKB-ARBA"/>
</dbReference>
<evidence type="ECO:0000313" key="4">
    <source>
        <dbReference type="Proteomes" id="UP000282985"/>
    </source>
</evidence>
<feature type="domain" description="CAAX prenyl protease 2/Lysostaphin resistance protein A-like" evidence="2">
    <location>
        <begin position="114"/>
        <end position="216"/>
    </location>
</feature>
<dbReference type="GO" id="GO:0006508">
    <property type="term" value="P:proteolysis"/>
    <property type="evidence" value="ECO:0007669"/>
    <property type="project" value="UniProtKB-KW"/>
</dbReference>
<organism evidence="3 4">
    <name type="scientific">Ancylomarina longa</name>
    <dbReference type="NCBI Taxonomy" id="2487017"/>
    <lineage>
        <taxon>Bacteria</taxon>
        <taxon>Pseudomonadati</taxon>
        <taxon>Bacteroidota</taxon>
        <taxon>Bacteroidia</taxon>
        <taxon>Marinilabiliales</taxon>
        <taxon>Marinifilaceae</taxon>
        <taxon>Ancylomarina</taxon>
    </lineage>
</organism>
<keyword evidence="3" id="KW-0482">Metalloprotease</keyword>
<keyword evidence="4" id="KW-1185">Reference proteome</keyword>
<dbReference type="GO" id="GO:0008237">
    <property type="term" value="F:metallopeptidase activity"/>
    <property type="evidence" value="ECO:0007669"/>
    <property type="project" value="UniProtKB-KW"/>
</dbReference>
<dbReference type="GO" id="GO:0004175">
    <property type="term" value="F:endopeptidase activity"/>
    <property type="evidence" value="ECO:0007669"/>
    <property type="project" value="UniProtKB-ARBA"/>
</dbReference>
<dbReference type="OrthoDB" id="9777755at2"/>
<dbReference type="PANTHER" id="PTHR35797">
    <property type="entry name" value="PROTEASE-RELATED"/>
    <property type="match status" value="1"/>
</dbReference>
<dbReference type="Pfam" id="PF02517">
    <property type="entry name" value="Rce1-like"/>
    <property type="match status" value="1"/>
</dbReference>
<feature type="transmembrane region" description="Helical" evidence="1">
    <location>
        <begin position="208"/>
        <end position="226"/>
    </location>
</feature>
<comment type="caution">
    <text evidence="3">The sequence shown here is derived from an EMBL/GenBank/DDBJ whole genome shotgun (WGS) entry which is preliminary data.</text>
</comment>
<keyword evidence="3" id="KW-0645">Protease</keyword>
<dbReference type="EMBL" id="RJJX01000002">
    <property type="protein sequence ID" value="RUT79561.1"/>
    <property type="molecule type" value="Genomic_DNA"/>
</dbReference>
<feature type="transmembrane region" description="Helical" evidence="1">
    <location>
        <begin position="33"/>
        <end position="53"/>
    </location>
</feature>
<keyword evidence="1" id="KW-0812">Transmembrane</keyword>
<dbReference type="Proteomes" id="UP000282985">
    <property type="component" value="Unassembled WGS sequence"/>
</dbReference>
<feature type="transmembrane region" description="Helical" evidence="1">
    <location>
        <begin position="146"/>
        <end position="165"/>
    </location>
</feature>
<evidence type="ECO:0000256" key="1">
    <source>
        <dbReference type="SAM" id="Phobius"/>
    </source>
</evidence>
<sequence length="272" mass="30887">MKKEIKYSVIFIVIVLIVSWSLTLFFFSKPETVQLFPLAMFIPAIVGITINSIRYKSFKLVFRPITTRINLKSILFSLIYPLLFIGLVAIVVSLTGIGKFNSDKLSELSNFPSIETIIIGFLLMFGEEYGWRGFLLKELATTKGKIYSAIVVGIVWALWHGPILFGLANHTNMENPLLFSAIQMGAVFVFSLPFAYSYFLTNNILPPMIFHFVWNFYNPMILGDIYQNQPGIIEGNMIYINGEGLAGIIFGLIFIIWYINKFKKSSIKNITS</sequence>
<gene>
    <name evidence="3" type="ORF">DLK05_02400</name>
</gene>
<protein>
    <submittedName>
        <fullName evidence="3">CPBP family intramembrane metalloprotease</fullName>
    </submittedName>
</protein>
<feature type="transmembrane region" description="Helical" evidence="1">
    <location>
        <begin position="109"/>
        <end position="126"/>
    </location>
</feature>
<dbReference type="AlphaFoldDB" id="A0A434AYB7"/>
<evidence type="ECO:0000313" key="3">
    <source>
        <dbReference type="EMBL" id="RUT79561.1"/>
    </source>
</evidence>
<name>A0A434AYB7_9BACT</name>
<keyword evidence="1" id="KW-0472">Membrane</keyword>
<feature type="transmembrane region" description="Helical" evidence="1">
    <location>
        <begin position="238"/>
        <end position="259"/>
    </location>
</feature>
<dbReference type="InterPro" id="IPR003675">
    <property type="entry name" value="Rce1/LyrA-like_dom"/>
</dbReference>
<keyword evidence="3" id="KW-0378">Hydrolase</keyword>
<dbReference type="InterPro" id="IPR042150">
    <property type="entry name" value="MmRce1-like"/>
</dbReference>
<feature type="transmembrane region" description="Helical" evidence="1">
    <location>
        <begin position="7"/>
        <end position="27"/>
    </location>
</feature>
<proteinExistence type="predicted"/>
<accession>A0A434AYB7</accession>
<dbReference type="RefSeq" id="WP_127342382.1">
    <property type="nucleotide sequence ID" value="NZ_RJJX01000002.1"/>
</dbReference>
<keyword evidence="1" id="KW-1133">Transmembrane helix</keyword>
<evidence type="ECO:0000259" key="2">
    <source>
        <dbReference type="Pfam" id="PF02517"/>
    </source>
</evidence>
<feature type="transmembrane region" description="Helical" evidence="1">
    <location>
        <begin position="74"/>
        <end position="97"/>
    </location>
</feature>
<reference evidence="3 4" key="1">
    <citation type="submission" date="2018-11" db="EMBL/GenBank/DDBJ databases">
        <title>Parancylomarina longa gen. nov., sp. nov., isolated from sediments of southern Okinawa.</title>
        <authorList>
            <person name="Fu T."/>
        </authorList>
    </citation>
    <scope>NUCLEOTIDE SEQUENCE [LARGE SCALE GENOMIC DNA]</scope>
    <source>
        <strain evidence="3 4">T3-2 S1-C</strain>
    </source>
</reference>
<dbReference type="PANTHER" id="PTHR35797:SF1">
    <property type="entry name" value="PROTEASE"/>
    <property type="match status" value="1"/>
</dbReference>
<feature type="transmembrane region" description="Helical" evidence="1">
    <location>
        <begin position="177"/>
        <end position="196"/>
    </location>
</feature>